<keyword evidence="5 7" id="KW-0472">Membrane</keyword>
<organism evidence="9 10">
    <name type="scientific">Actinacidiphila epipremni</name>
    <dbReference type="NCBI Taxonomy" id="2053013"/>
    <lineage>
        <taxon>Bacteria</taxon>
        <taxon>Bacillati</taxon>
        <taxon>Actinomycetota</taxon>
        <taxon>Actinomycetes</taxon>
        <taxon>Kitasatosporales</taxon>
        <taxon>Streptomycetaceae</taxon>
        <taxon>Actinacidiphila</taxon>
    </lineage>
</organism>
<feature type="transmembrane region" description="Helical" evidence="7">
    <location>
        <begin position="46"/>
        <end position="68"/>
    </location>
</feature>
<dbReference type="EMBL" id="JAATEJ010000001">
    <property type="protein sequence ID" value="NJP42357.1"/>
    <property type="molecule type" value="Genomic_DNA"/>
</dbReference>
<dbReference type="Pfam" id="PF07690">
    <property type="entry name" value="MFS_1"/>
    <property type="match status" value="1"/>
</dbReference>
<evidence type="ECO:0000259" key="8">
    <source>
        <dbReference type="PROSITE" id="PS50850"/>
    </source>
</evidence>
<feature type="transmembrane region" description="Helical" evidence="7">
    <location>
        <begin position="427"/>
        <end position="449"/>
    </location>
</feature>
<feature type="transmembrane region" description="Helical" evidence="7">
    <location>
        <begin position="108"/>
        <end position="127"/>
    </location>
</feature>
<dbReference type="InterPro" id="IPR011701">
    <property type="entry name" value="MFS"/>
</dbReference>
<evidence type="ECO:0000313" key="10">
    <source>
        <dbReference type="Proteomes" id="UP000734511"/>
    </source>
</evidence>
<feature type="transmembrane region" description="Helical" evidence="7">
    <location>
        <begin position="259"/>
        <end position="282"/>
    </location>
</feature>
<dbReference type="PANTHER" id="PTHR42718">
    <property type="entry name" value="MAJOR FACILITATOR SUPERFAMILY MULTIDRUG TRANSPORTER MFSC"/>
    <property type="match status" value="1"/>
</dbReference>
<keyword evidence="6" id="KW-0046">Antibiotic resistance</keyword>
<sequence>MRHGPLARHYPAVATMVVFALVPFLALSAALGPITPIITRDLHMSAQTFSITEGMANAGYAFGTVLAVQFAQHLPQRRMLLVYGIVLVVGSVLTAAATGPGMFITGHILQGLCTSLLLIAAVPPLIIGYPASRLRTTVIVLNVCIFGAVALGPVVGGIQADAHGWRPLFWVIAGIAVAALILSVVTYQEVPPANKGARIDWIALVLASAGCAAAFFGASELTTHRFLDPVASGPLLGGLLLIVILFVHEYLSRNPLLCVASLVSTLPVAGIVAAVCAAAASVSAISLTLTGLAPTMSPLHLGLLYLPEFGGAVLAAFVFGTVFRTHLLHYFVLVGLAFLAVGVVLMNAASPPTGVLTSVGSGFVGVGVGSSVVPALFIAGFSLRSNNVQRVFAIIELVRAVAAFMVAPVLVYVAATVGGGLASGTRTALWVCFAITCAGAVIGAALYALGGVRRPPHPSVPAWMSGEQPGWDSPPLLAAVRRGKETQRDDNCL</sequence>
<feature type="transmembrane region" description="Helical" evidence="7">
    <location>
        <begin position="391"/>
        <end position="415"/>
    </location>
</feature>
<gene>
    <name evidence="9" type="ORF">HCN08_02850</name>
</gene>
<protein>
    <submittedName>
        <fullName evidence="9">MFS transporter</fullName>
    </submittedName>
</protein>
<feature type="transmembrane region" description="Helical" evidence="7">
    <location>
        <begin position="139"/>
        <end position="156"/>
    </location>
</feature>
<evidence type="ECO:0000313" key="9">
    <source>
        <dbReference type="EMBL" id="NJP42357.1"/>
    </source>
</evidence>
<dbReference type="PROSITE" id="PS50850">
    <property type="entry name" value="MFS"/>
    <property type="match status" value="1"/>
</dbReference>
<comment type="caution">
    <text evidence="9">The sequence shown here is derived from an EMBL/GenBank/DDBJ whole genome shotgun (WGS) entry which is preliminary data.</text>
</comment>
<feature type="domain" description="Major facilitator superfamily (MFS) profile" evidence="8">
    <location>
        <begin position="12"/>
        <end position="455"/>
    </location>
</feature>
<dbReference type="PANTHER" id="PTHR42718:SF9">
    <property type="entry name" value="MAJOR FACILITATOR SUPERFAMILY MULTIDRUG TRANSPORTER MFSC"/>
    <property type="match status" value="1"/>
</dbReference>
<keyword evidence="3 7" id="KW-0812">Transmembrane</keyword>
<evidence type="ECO:0000256" key="6">
    <source>
        <dbReference type="ARBA" id="ARBA00023251"/>
    </source>
</evidence>
<feature type="transmembrane region" description="Helical" evidence="7">
    <location>
        <begin position="302"/>
        <end position="323"/>
    </location>
</feature>
<dbReference type="SUPFAM" id="SSF103473">
    <property type="entry name" value="MFS general substrate transporter"/>
    <property type="match status" value="1"/>
</dbReference>
<keyword evidence="2" id="KW-0813">Transport</keyword>
<dbReference type="InterPro" id="IPR036259">
    <property type="entry name" value="MFS_trans_sf"/>
</dbReference>
<feature type="transmembrane region" description="Helical" evidence="7">
    <location>
        <begin position="12"/>
        <end position="34"/>
    </location>
</feature>
<keyword evidence="10" id="KW-1185">Reference proteome</keyword>
<feature type="transmembrane region" description="Helical" evidence="7">
    <location>
        <begin position="355"/>
        <end position="379"/>
    </location>
</feature>
<evidence type="ECO:0000256" key="1">
    <source>
        <dbReference type="ARBA" id="ARBA00004651"/>
    </source>
</evidence>
<feature type="transmembrane region" description="Helical" evidence="7">
    <location>
        <begin position="199"/>
        <end position="218"/>
    </location>
</feature>
<dbReference type="Gene3D" id="1.20.1250.20">
    <property type="entry name" value="MFS general substrate transporter like domains"/>
    <property type="match status" value="1"/>
</dbReference>
<name>A0ABX0ZIS8_9ACTN</name>
<evidence type="ECO:0000256" key="4">
    <source>
        <dbReference type="ARBA" id="ARBA00022989"/>
    </source>
</evidence>
<feature type="transmembrane region" description="Helical" evidence="7">
    <location>
        <begin position="330"/>
        <end position="349"/>
    </location>
</feature>
<keyword evidence="4 7" id="KW-1133">Transmembrane helix</keyword>
<feature type="transmembrane region" description="Helical" evidence="7">
    <location>
        <begin position="168"/>
        <end position="187"/>
    </location>
</feature>
<evidence type="ECO:0000256" key="3">
    <source>
        <dbReference type="ARBA" id="ARBA00022692"/>
    </source>
</evidence>
<dbReference type="Proteomes" id="UP000734511">
    <property type="component" value="Unassembled WGS sequence"/>
</dbReference>
<proteinExistence type="predicted"/>
<feature type="transmembrane region" description="Helical" evidence="7">
    <location>
        <begin position="80"/>
        <end position="102"/>
    </location>
</feature>
<comment type="subcellular location">
    <subcellularLocation>
        <location evidence="1">Cell membrane</location>
        <topology evidence="1">Multi-pass membrane protein</topology>
    </subcellularLocation>
</comment>
<dbReference type="RefSeq" id="WP_167981184.1">
    <property type="nucleotide sequence ID" value="NZ_JAATEJ010000001.1"/>
</dbReference>
<evidence type="ECO:0000256" key="5">
    <source>
        <dbReference type="ARBA" id="ARBA00023136"/>
    </source>
</evidence>
<reference evidence="9 10" key="1">
    <citation type="submission" date="2020-03" db="EMBL/GenBank/DDBJ databases">
        <title>WGS of actinomycetes isolated from Thailand.</title>
        <authorList>
            <person name="Thawai C."/>
        </authorList>
    </citation>
    <scope>NUCLEOTIDE SEQUENCE [LARGE SCALE GENOMIC DNA]</scope>
    <source>
        <strain evidence="9 10">PRB2-1</strain>
    </source>
</reference>
<evidence type="ECO:0000256" key="2">
    <source>
        <dbReference type="ARBA" id="ARBA00022448"/>
    </source>
</evidence>
<feature type="transmembrane region" description="Helical" evidence="7">
    <location>
        <begin position="230"/>
        <end position="247"/>
    </location>
</feature>
<evidence type="ECO:0000256" key="7">
    <source>
        <dbReference type="SAM" id="Phobius"/>
    </source>
</evidence>
<dbReference type="InterPro" id="IPR020846">
    <property type="entry name" value="MFS_dom"/>
</dbReference>
<accession>A0ABX0ZIS8</accession>